<evidence type="ECO:0008006" key="4">
    <source>
        <dbReference type="Google" id="ProtNLM"/>
    </source>
</evidence>
<reference evidence="2 3" key="1">
    <citation type="journal article" date="2009" name="Stand. Genomic Sci.">
        <title>Complete genome sequence of Sanguibacter keddieii type strain (ST-74).</title>
        <authorList>
            <person name="Ivanova N."/>
            <person name="Sikorski J."/>
            <person name="Sims D."/>
            <person name="Brettin T."/>
            <person name="Detter J.C."/>
            <person name="Han C."/>
            <person name="Lapidus A."/>
            <person name="Copeland A."/>
            <person name="Glavina Del Rio T."/>
            <person name="Nolan M."/>
            <person name="Chen F."/>
            <person name="Lucas S."/>
            <person name="Tice H."/>
            <person name="Cheng J.F."/>
            <person name="Bruce D."/>
            <person name="Goodwin L."/>
            <person name="Pitluck S."/>
            <person name="Pati A."/>
            <person name="Mavromatis K."/>
            <person name="Chen A."/>
            <person name="Palaniappan K."/>
            <person name="D'haeseleer P."/>
            <person name="Chain P."/>
            <person name="Bristow J."/>
            <person name="Eisen J.A."/>
            <person name="Markowitz V."/>
            <person name="Hugenholtz P."/>
            <person name="Goker M."/>
            <person name="Pukall R."/>
            <person name="Klenk H.P."/>
            <person name="Kyrpides N.C."/>
        </authorList>
    </citation>
    <scope>NUCLEOTIDE SEQUENCE [LARGE SCALE GENOMIC DNA]</scope>
    <source>
        <strain evidence="3">ATCC 51767 / DSM 10542 / NCFB 3025 / ST-74</strain>
    </source>
</reference>
<keyword evidence="1" id="KW-0472">Membrane</keyword>
<dbReference type="STRING" id="446469.Sked_17070"/>
<dbReference type="eggNOG" id="ENOG5032FW0">
    <property type="taxonomic scope" value="Bacteria"/>
</dbReference>
<protein>
    <recommendedName>
        <fullName evidence="4">Choice-of-anchor G family protein</fullName>
    </recommendedName>
</protein>
<dbReference type="OrthoDB" id="4987327at2"/>
<keyword evidence="3" id="KW-1185">Reference proteome</keyword>
<dbReference type="AlphaFoldDB" id="D1BGQ7"/>
<dbReference type="KEGG" id="ske:Sked_17070"/>
<gene>
    <name evidence="2" type="ordered locus">Sked_17070</name>
</gene>
<dbReference type="RefSeq" id="WP_012866703.1">
    <property type="nucleotide sequence ID" value="NC_013521.1"/>
</dbReference>
<dbReference type="HOGENOM" id="CLU_034187_0_0_11"/>
<sequence length="610" mass="60948">MTPPRSPRLSAPRAQDRRWPLLVVCAVACALVVGVVLRAVPSLASWTDAGWAHATVGTSQIRCGTDTNFRSHAEAKALGGTLLSTNLDTFAPARGLDLLRDPAAAAVPTPSTATDLGVNDGDPALDTFGSPLVVSALSGVPGLNLTGFAAAIPGAPAGALNQYTQVSTRGQAVAASGLVDSTGAVLVGSGAPVVPLPAPARVDVSSVFPGITNVSATRLAVGATASSARLDFCSALSNRIWGPGAVTGITRSYGVGGLTLEVDSPAVSRLVTDVNATVTALGTAVTTASGINGTVGQAASTAMNATARNISTQLLPQTPTGSVTLGNLSLNVTTALGTLLTAPLTDGLVTVDLANGRVTANLAGLLGSSTTGLNNLPANSRLALDGAAAAAISTRVDALVQTWSTQVTNALLTGIRSTSLAMDVNVLYRITGLLGTADVARVQVHPSATIGDYLTPPASLATTVYVSTVNALLTGLLNALGLNLNTIIQRLQTEVPPAVVAPVATALRTAFTDRVTALGTTLTTSRGALVTAVGAVTTRMPAALTVSVNVQPDQPGAPAGTVPVPGTPPYTSPTYSVTALRIGLATAGAPTGFAYLGVARSTVGPVTQVR</sequence>
<dbReference type="Proteomes" id="UP000000322">
    <property type="component" value="Chromosome"/>
</dbReference>
<keyword evidence="1" id="KW-0812">Transmembrane</keyword>
<dbReference type="InterPro" id="IPR047900">
    <property type="entry name" value="Choice_anch_G"/>
</dbReference>
<dbReference type="NCBIfam" id="NF033766">
    <property type="entry name" value="choice_anch_G"/>
    <property type="match status" value="1"/>
</dbReference>
<accession>D1BGQ7</accession>
<evidence type="ECO:0000313" key="3">
    <source>
        <dbReference type="Proteomes" id="UP000000322"/>
    </source>
</evidence>
<organism evidence="2 3">
    <name type="scientific">Sanguibacter keddieii (strain ATCC 51767 / DSM 10542 / NCFB 3025 / ST-74)</name>
    <dbReference type="NCBI Taxonomy" id="446469"/>
    <lineage>
        <taxon>Bacteria</taxon>
        <taxon>Bacillati</taxon>
        <taxon>Actinomycetota</taxon>
        <taxon>Actinomycetes</taxon>
        <taxon>Micrococcales</taxon>
        <taxon>Sanguibacteraceae</taxon>
        <taxon>Sanguibacter</taxon>
    </lineage>
</organism>
<keyword evidence="1" id="KW-1133">Transmembrane helix</keyword>
<proteinExistence type="predicted"/>
<name>D1BGQ7_SANKS</name>
<dbReference type="EMBL" id="CP001819">
    <property type="protein sequence ID" value="ACZ21634.1"/>
    <property type="molecule type" value="Genomic_DNA"/>
</dbReference>
<evidence type="ECO:0000313" key="2">
    <source>
        <dbReference type="EMBL" id="ACZ21634.1"/>
    </source>
</evidence>
<feature type="transmembrane region" description="Helical" evidence="1">
    <location>
        <begin position="21"/>
        <end position="40"/>
    </location>
</feature>
<evidence type="ECO:0000256" key="1">
    <source>
        <dbReference type="SAM" id="Phobius"/>
    </source>
</evidence>